<accession>A0A6S6S0H9</accession>
<dbReference type="InterPro" id="IPR050178">
    <property type="entry name" value="AspA/AstE_fam"/>
</dbReference>
<dbReference type="GO" id="GO:0005829">
    <property type="term" value="C:cytosol"/>
    <property type="evidence" value="ECO:0007669"/>
    <property type="project" value="TreeGrafter"/>
</dbReference>
<evidence type="ECO:0000259" key="5">
    <source>
        <dbReference type="Pfam" id="PF24827"/>
    </source>
</evidence>
<keyword evidence="4" id="KW-0862">Zinc</keyword>
<evidence type="ECO:0000313" key="6">
    <source>
        <dbReference type="EMBL" id="CAA6798419.1"/>
    </source>
</evidence>
<organism evidence="6">
    <name type="scientific">uncultured Aureispira sp</name>
    <dbReference type="NCBI Taxonomy" id="1331704"/>
    <lineage>
        <taxon>Bacteria</taxon>
        <taxon>Pseudomonadati</taxon>
        <taxon>Bacteroidota</taxon>
        <taxon>Saprospiria</taxon>
        <taxon>Saprospirales</taxon>
        <taxon>Saprospiraceae</taxon>
        <taxon>Aureispira</taxon>
        <taxon>environmental samples</taxon>
    </lineage>
</organism>
<dbReference type="GO" id="GO:0016788">
    <property type="term" value="F:hydrolase activity, acting on ester bonds"/>
    <property type="evidence" value="ECO:0007669"/>
    <property type="project" value="InterPro"/>
</dbReference>
<evidence type="ECO:0000256" key="1">
    <source>
        <dbReference type="ARBA" id="ARBA00001947"/>
    </source>
</evidence>
<dbReference type="Pfam" id="PF24827">
    <property type="entry name" value="AstE_AspA_cat"/>
    <property type="match status" value="1"/>
</dbReference>
<keyword evidence="3" id="KW-0378">Hydrolase</keyword>
<name>A0A6S6S0H9_9BACT</name>
<evidence type="ECO:0000256" key="2">
    <source>
        <dbReference type="ARBA" id="ARBA00022723"/>
    </source>
</evidence>
<evidence type="ECO:0000256" key="4">
    <source>
        <dbReference type="ARBA" id="ARBA00022833"/>
    </source>
</evidence>
<dbReference type="AlphaFoldDB" id="A0A6S6S0H9"/>
<dbReference type="PANTHER" id="PTHR15162">
    <property type="entry name" value="ASPARTOACYLASE"/>
    <property type="match status" value="1"/>
</dbReference>
<evidence type="ECO:0000256" key="3">
    <source>
        <dbReference type="ARBA" id="ARBA00022801"/>
    </source>
</evidence>
<dbReference type="InterPro" id="IPR055438">
    <property type="entry name" value="AstE_AspA_cat"/>
</dbReference>
<proteinExistence type="predicted"/>
<keyword evidence="2" id="KW-0479">Metal-binding</keyword>
<gene>
    <name evidence="6" type="ORF">HELGO_WM27713</name>
</gene>
<sequence length="335" mass="37793">MNRVVNKDRVIGERVGSKPGPLMIVFAQIHGNEPAGYKAVEELFKAIDLEYLKNDTFEFCGRIVALQGNVKAAQAKVRYLKKDLNRSWLPKEIDRIRKTEAIEDLDPEDQEIKENLDVIDAYIDLCKPPRVVVLDLHTTTAHGGLFTIPSQNPEARRIGLTMHAPVLHGFLEGLKGTTLHYFSQENFDIDMNAVCFEAGQHQSEDAYKHAVSAIIQCFKAIGGFYAKDIEVRHDQLLEERSKGLPLEAKLVYVHHIGPEANFRMTETKIYNNFDPVAKGEILAYDKNGPIESPFDGLILMPLYQKQGDDGFFIIQEITARSKDEEQPDLIASKLS</sequence>
<protein>
    <submittedName>
        <fullName evidence="6">Succinylglutamate desuccinylase/aspartoacylase family protein</fullName>
    </submittedName>
</protein>
<dbReference type="PANTHER" id="PTHR15162:SF7">
    <property type="entry name" value="SUCCINYLGLUTAMATE DESUCCINYLASE"/>
    <property type="match status" value="1"/>
</dbReference>
<dbReference type="SUPFAM" id="SSF53187">
    <property type="entry name" value="Zn-dependent exopeptidases"/>
    <property type="match status" value="1"/>
</dbReference>
<reference evidence="6" key="1">
    <citation type="submission" date="2020-01" db="EMBL/GenBank/DDBJ databases">
        <authorList>
            <person name="Meier V. D."/>
            <person name="Meier V D."/>
        </authorList>
    </citation>
    <scope>NUCLEOTIDE SEQUENCE</scope>
    <source>
        <strain evidence="6">HLG_WM_MAG_10</strain>
    </source>
</reference>
<comment type="cofactor">
    <cofactor evidence="1">
        <name>Zn(2+)</name>
        <dbReference type="ChEBI" id="CHEBI:29105"/>
    </cofactor>
</comment>
<dbReference type="EMBL" id="CACVAQ010000003">
    <property type="protein sequence ID" value="CAA6798419.1"/>
    <property type="molecule type" value="Genomic_DNA"/>
</dbReference>
<dbReference type="Gene3D" id="3.40.630.10">
    <property type="entry name" value="Zn peptidases"/>
    <property type="match status" value="1"/>
</dbReference>
<feature type="domain" description="Succinylglutamate desuccinylase/Aspartoacylase catalytic" evidence="5">
    <location>
        <begin position="19"/>
        <end position="183"/>
    </location>
</feature>
<dbReference type="GO" id="GO:0046872">
    <property type="term" value="F:metal ion binding"/>
    <property type="evidence" value="ECO:0007669"/>
    <property type="project" value="UniProtKB-KW"/>
</dbReference>